<protein>
    <recommendedName>
        <fullName evidence="3">Nucleotidyltransferase</fullName>
    </recommendedName>
</protein>
<dbReference type="STRING" id="1416779.SAMN05444409_2089"/>
<evidence type="ECO:0008006" key="3">
    <source>
        <dbReference type="Google" id="ProtNLM"/>
    </source>
</evidence>
<keyword evidence="2" id="KW-1185">Reference proteome</keyword>
<gene>
    <name evidence="1" type="ORF">SAMN05444409_2089</name>
</gene>
<dbReference type="RefSeq" id="WP_074235190.1">
    <property type="nucleotide sequence ID" value="NZ_FSRK01000001.1"/>
</dbReference>
<sequence>MARTLQQIQDSILSAKETQTELSGLTDSLTTNSKTSIWKLFIYVVAYAIWVLETLFDTHKAEVLDALTQLKPHTARWYRNKALAFQYGVGLDFKLIEDTDQFNNATYTAEQIAASKIIKYAAVTESSIESRLIVKIATEKNGLLEPIGEDEKFSFDAYINEIKDAGVKITVLNYVPDRLQLKLTIKIDPMVLNRNGMKILKSDGGEFPVVEAISAYMKELPFNGMLVLNHLVDKLQAVEGVLDPRLEYAKTSWIDTASNGYGSLKDIKGETLPVSGYFTWSLSNEEYKTIIEYVV</sequence>
<evidence type="ECO:0000313" key="1">
    <source>
        <dbReference type="EMBL" id="SIO11710.1"/>
    </source>
</evidence>
<name>A0A1N6GVX8_9FLAO</name>
<dbReference type="Proteomes" id="UP000185207">
    <property type="component" value="Unassembled WGS sequence"/>
</dbReference>
<dbReference type="OrthoDB" id="1053324at2"/>
<proteinExistence type="predicted"/>
<reference evidence="2" key="1">
    <citation type="submission" date="2016-11" db="EMBL/GenBank/DDBJ databases">
        <authorList>
            <person name="Varghese N."/>
            <person name="Submissions S."/>
        </authorList>
    </citation>
    <scope>NUCLEOTIDE SEQUENCE [LARGE SCALE GENOMIC DNA]</scope>
    <source>
        <strain evidence="2">DSM 27623</strain>
    </source>
</reference>
<dbReference type="EMBL" id="FSRK01000001">
    <property type="protein sequence ID" value="SIO11710.1"/>
    <property type="molecule type" value="Genomic_DNA"/>
</dbReference>
<evidence type="ECO:0000313" key="2">
    <source>
        <dbReference type="Proteomes" id="UP000185207"/>
    </source>
</evidence>
<organism evidence="1 2">
    <name type="scientific">Epilithonimonas zeae</name>
    <dbReference type="NCBI Taxonomy" id="1416779"/>
    <lineage>
        <taxon>Bacteria</taxon>
        <taxon>Pseudomonadati</taxon>
        <taxon>Bacteroidota</taxon>
        <taxon>Flavobacteriia</taxon>
        <taxon>Flavobacteriales</taxon>
        <taxon>Weeksellaceae</taxon>
        <taxon>Chryseobacterium group</taxon>
        <taxon>Epilithonimonas</taxon>
    </lineage>
</organism>
<dbReference type="AlphaFoldDB" id="A0A1N6GVX8"/>
<accession>A0A1N6GVX8</accession>